<evidence type="ECO:0000259" key="2">
    <source>
        <dbReference type="Pfam" id="PF12728"/>
    </source>
</evidence>
<dbReference type="InterPro" id="IPR010093">
    <property type="entry name" value="SinI_DNA-bd"/>
</dbReference>
<dbReference type="AlphaFoldDB" id="A0A3N1GHU7"/>
<name>A0A3N1GHU7_9ACTN</name>
<evidence type="ECO:0000313" key="4">
    <source>
        <dbReference type="Proteomes" id="UP000271683"/>
    </source>
</evidence>
<evidence type="ECO:0000313" key="3">
    <source>
        <dbReference type="EMBL" id="ROP29778.1"/>
    </source>
</evidence>
<protein>
    <submittedName>
        <fullName evidence="3">Excisionase family DNA binding protein</fullName>
    </submittedName>
</protein>
<dbReference type="EMBL" id="RJKL01000001">
    <property type="protein sequence ID" value="ROP29778.1"/>
    <property type="molecule type" value="Genomic_DNA"/>
</dbReference>
<organism evidence="3 4">
    <name type="scientific">Couchioplanes caeruleus</name>
    <dbReference type="NCBI Taxonomy" id="56438"/>
    <lineage>
        <taxon>Bacteria</taxon>
        <taxon>Bacillati</taxon>
        <taxon>Actinomycetota</taxon>
        <taxon>Actinomycetes</taxon>
        <taxon>Micromonosporales</taxon>
        <taxon>Micromonosporaceae</taxon>
        <taxon>Couchioplanes</taxon>
    </lineage>
</organism>
<dbReference type="NCBIfam" id="TIGR01764">
    <property type="entry name" value="excise"/>
    <property type="match status" value="1"/>
</dbReference>
<dbReference type="Pfam" id="PF12728">
    <property type="entry name" value="HTH_17"/>
    <property type="match status" value="1"/>
</dbReference>
<dbReference type="Proteomes" id="UP000271683">
    <property type="component" value="Unassembled WGS sequence"/>
</dbReference>
<evidence type="ECO:0000256" key="1">
    <source>
        <dbReference type="SAM" id="MobiDB-lite"/>
    </source>
</evidence>
<feature type="region of interest" description="Disordered" evidence="1">
    <location>
        <begin position="1"/>
        <end position="23"/>
    </location>
</feature>
<gene>
    <name evidence="3" type="ORF">EDD30_2592</name>
</gene>
<dbReference type="SUPFAM" id="SSF46955">
    <property type="entry name" value="Putative DNA-binding domain"/>
    <property type="match status" value="1"/>
</dbReference>
<dbReference type="GO" id="GO:0003677">
    <property type="term" value="F:DNA binding"/>
    <property type="evidence" value="ECO:0007669"/>
    <property type="project" value="InterPro"/>
</dbReference>
<feature type="domain" description="Helix-turn-helix" evidence="2">
    <location>
        <begin position="32"/>
        <end position="80"/>
    </location>
</feature>
<comment type="caution">
    <text evidence="3">The sequence shown here is derived from an EMBL/GenBank/DDBJ whole genome shotgun (WGS) entry which is preliminary data.</text>
</comment>
<sequence length="86" mass="9640">MTDSPQAAVAARPTRPNSATRKEVEVKNDNAWLTIDQVAAMLNVSYWTVYRLIKTRQIVGVQVGRARRVIPESVEAYKARLIEEAA</sequence>
<dbReference type="InterPro" id="IPR009061">
    <property type="entry name" value="DNA-bd_dom_put_sf"/>
</dbReference>
<reference evidence="3 4" key="1">
    <citation type="submission" date="2018-11" db="EMBL/GenBank/DDBJ databases">
        <title>Sequencing the genomes of 1000 actinobacteria strains.</title>
        <authorList>
            <person name="Klenk H.-P."/>
        </authorList>
    </citation>
    <scope>NUCLEOTIDE SEQUENCE [LARGE SCALE GENOMIC DNA]</scope>
    <source>
        <strain evidence="3 4">DSM 43634</strain>
    </source>
</reference>
<accession>A0A3N1GHU7</accession>
<dbReference type="InterPro" id="IPR041657">
    <property type="entry name" value="HTH_17"/>
</dbReference>
<proteinExistence type="predicted"/>